<evidence type="ECO:0000256" key="1">
    <source>
        <dbReference type="SAM" id="Phobius"/>
    </source>
</evidence>
<sequence length="112" mass="12449">MASIFKFFSALLAKIVGFAEWVLLLVKQVFVDAWNVITDVLCWGLDQAMQLAASLLNTIDIPFDPQTYFSMIPAEAVQMMGYIGVTQSLAMIVAALVIRFALQTIPFVRWGS</sequence>
<keyword evidence="1" id="KW-1133">Transmembrane helix</keyword>
<organism evidence="2 3">
    <name type="scientific">Pseudomonas luteola</name>
    <dbReference type="NCBI Taxonomy" id="47886"/>
    <lineage>
        <taxon>Bacteria</taxon>
        <taxon>Pseudomonadati</taxon>
        <taxon>Pseudomonadota</taxon>
        <taxon>Gammaproteobacteria</taxon>
        <taxon>Pseudomonadales</taxon>
        <taxon>Pseudomonadaceae</taxon>
        <taxon>Pseudomonas</taxon>
    </lineage>
</organism>
<keyword evidence="1" id="KW-0472">Membrane</keyword>
<dbReference type="Proteomes" id="UP000250443">
    <property type="component" value="Unassembled WGS sequence"/>
</dbReference>
<feature type="transmembrane region" description="Helical" evidence="1">
    <location>
        <begin position="7"/>
        <end position="26"/>
    </location>
</feature>
<dbReference type="AlphaFoldDB" id="A0A2X2C4V8"/>
<reference evidence="2 3" key="1">
    <citation type="submission" date="2018-06" db="EMBL/GenBank/DDBJ databases">
        <authorList>
            <consortium name="Pathogen Informatics"/>
            <person name="Doyle S."/>
        </authorList>
    </citation>
    <scope>NUCLEOTIDE SEQUENCE [LARGE SCALE GENOMIC DNA]</scope>
    <source>
        <strain evidence="2 3">NCTC11842</strain>
    </source>
</reference>
<proteinExistence type="predicted"/>
<evidence type="ECO:0000313" key="2">
    <source>
        <dbReference type="EMBL" id="SPZ02324.1"/>
    </source>
</evidence>
<dbReference type="Pfam" id="PF10734">
    <property type="entry name" value="DUF2523"/>
    <property type="match status" value="1"/>
</dbReference>
<protein>
    <submittedName>
        <fullName evidence="2">Protein of uncharacterized function (DUF2523)</fullName>
    </submittedName>
</protein>
<gene>
    <name evidence="2" type="ORF">NCTC11842_00623</name>
</gene>
<dbReference type="RefSeq" id="WP_112297533.1">
    <property type="nucleotide sequence ID" value="NZ_UAUF01000006.1"/>
</dbReference>
<dbReference type="EMBL" id="UAUF01000006">
    <property type="protein sequence ID" value="SPZ02324.1"/>
    <property type="molecule type" value="Genomic_DNA"/>
</dbReference>
<keyword evidence="1" id="KW-0812">Transmembrane</keyword>
<name>A0A2X2C4V8_PSELU</name>
<dbReference type="InterPro" id="IPR019670">
    <property type="entry name" value="DUF2523"/>
</dbReference>
<accession>A0A2X2C4V8</accession>
<evidence type="ECO:0000313" key="3">
    <source>
        <dbReference type="Proteomes" id="UP000250443"/>
    </source>
</evidence>
<feature type="transmembrane region" description="Helical" evidence="1">
    <location>
        <begin position="79"/>
        <end position="102"/>
    </location>
</feature>